<evidence type="ECO:0000313" key="4">
    <source>
        <dbReference type="EMBL" id="CAF1476141.1"/>
    </source>
</evidence>
<sequence length="173" mass="19501">MTIIPKNDADNYRFKLQIPSSPFLSDQIWINASSIISSLENDQIKLRIHCIGVNFHDIVKVQRLYPYTDKFGDLPGLDSMGTVIRSNSNQLHIGDRVFGCSPKGVFRAHIIISSIEVVHIPNNFSFTDEQLAGLFVAFVTAFWPLKHYAYIRYGQTVLIHAAADATDQASIQY</sequence>
<name>A0A815RDR5_9BILA</name>
<dbReference type="Proteomes" id="UP000663881">
    <property type="component" value="Unassembled WGS sequence"/>
</dbReference>
<gene>
    <name evidence="5" type="ORF">OKA104_LOCUS29785</name>
    <name evidence="4" type="ORF">VCS650_LOCUS40902</name>
</gene>
<dbReference type="InterPro" id="IPR013154">
    <property type="entry name" value="ADH-like_N"/>
</dbReference>
<accession>A0A815RDR5</accession>
<dbReference type="GO" id="GO:0016651">
    <property type="term" value="F:oxidoreductase activity, acting on NAD(P)H"/>
    <property type="evidence" value="ECO:0007669"/>
    <property type="project" value="TreeGrafter"/>
</dbReference>
<proteinExistence type="predicted"/>
<dbReference type="EMBL" id="CAJOAY010003084">
    <property type="protein sequence ID" value="CAF4001023.1"/>
    <property type="molecule type" value="Genomic_DNA"/>
</dbReference>
<dbReference type="Pfam" id="PF08240">
    <property type="entry name" value="ADH_N"/>
    <property type="match status" value="1"/>
</dbReference>
<evidence type="ECO:0000256" key="1">
    <source>
        <dbReference type="ARBA" id="ARBA00022857"/>
    </source>
</evidence>
<dbReference type="PANTHER" id="PTHR48106">
    <property type="entry name" value="QUINONE OXIDOREDUCTASE PIG3-RELATED"/>
    <property type="match status" value="1"/>
</dbReference>
<dbReference type="GO" id="GO:0070402">
    <property type="term" value="F:NADPH binding"/>
    <property type="evidence" value="ECO:0007669"/>
    <property type="project" value="TreeGrafter"/>
</dbReference>
<dbReference type="Gene3D" id="3.40.50.720">
    <property type="entry name" value="NAD(P)-binding Rossmann-like Domain"/>
    <property type="match status" value="1"/>
</dbReference>
<evidence type="ECO:0000313" key="5">
    <source>
        <dbReference type="EMBL" id="CAF4001023.1"/>
    </source>
</evidence>
<dbReference type="Gene3D" id="3.90.180.10">
    <property type="entry name" value="Medium-chain alcohol dehydrogenases, catalytic domain"/>
    <property type="match status" value="1"/>
</dbReference>
<dbReference type="InterPro" id="IPR011032">
    <property type="entry name" value="GroES-like_sf"/>
</dbReference>
<organism evidence="4 6">
    <name type="scientific">Adineta steineri</name>
    <dbReference type="NCBI Taxonomy" id="433720"/>
    <lineage>
        <taxon>Eukaryota</taxon>
        <taxon>Metazoa</taxon>
        <taxon>Spiralia</taxon>
        <taxon>Gnathifera</taxon>
        <taxon>Rotifera</taxon>
        <taxon>Eurotatoria</taxon>
        <taxon>Bdelloidea</taxon>
        <taxon>Adinetida</taxon>
        <taxon>Adinetidae</taxon>
        <taxon>Adineta</taxon>
    </lineage>
</organism>
<reference evidence="4" key="1">
    <citation type="submission" date="2021-02" db="EMBL/GenBank/DDBJ databases">
        <authorList>
            <person name="Nowell W R."/>
        </authorList>
    </citation>
    <scope>NUCLEOTIDE SEQUENCE</scope>
</reference>
<evidence type="ECO:0000256" key="2">
    <source>
        <dbReference type="ARBA" id="ARBA00023002"/>
    </source>
</evidence>
<dbReference type="EMBL" id="CAJNON010001628">
    <property type="protein sequence ID" value="CAF1476141.1"/>
    <property type="molecule type" value="Genomic_DNA"/>
</dbReference>
<dbReference type="PANTHER" id="PTHR48106:SF18">
    <property type="entry name" value="QUINONE OXIDOREDUCTASE PIG3"/>
    <property type="match status" value="1"/>
</dbReference>
<evidence type="ECO:0000313" key="6">
    <source>
        <dbReference type="Proteomes" id="UP000663891"/>
    </source>
</evidence>
<dbReference type="AlphaFoldDB" id="A0A815RDR5"/>
<dbReference type="Proteomes" id="UP000663891">
    <property type="component" value="Unassembled WGS sequence"/>
</dbReference>
<feature type="domain" description="Alcohol dehydrogenase-like N-terminal" evidence="3">
    <location>
        <begin position="41"/>
        <end position="98"/>
    </location>
</feature>
<comment type="caution">
    <text evidence="4">The sequence shown here is derived from an EMBL/GenBank/DDBJ whole genome shotgun (WGS) entry which is preliminary data.</text>
</comment>
<dbReference type="SUPFAM" id="SSF50129">
    <property type="entry name" value="GroES-like"/>
    <property type="match status" value="1"/>
</dbReference>
<protein>
    <recommendedName>
        <fullName evidence="3">Alcohol dehydrogenase-like N-terminal domain-containing protein</fullName>
    </recommendedName>
</protein>
<keyword evidence="2" id="KW-0560">Oxidoreductase</keyword>
<dbReference type="OrthoDB" id="48317at2759"/>
<keyword evidence="1" id="KW-0521">NADP</keyword>
<evidence type="ECO:0000259" key="3">
    <source>
        <dbReference type="Pfam" id="PF08240"/>
    </source>
</evidence>